<reference evidence="6" key="1">
    <citation type="submission" date="2023-07" db="EMBL/GenBank/DDBJ databases">
        <authorList>
            <consortium name="CYATHOMIX"/>
        </authorList>
    </citation>
    <scope>NUCLEOTIDE SEQUENCE</scope>
    <source>
        <strain evidence="6">N/A</strain>
    </source>
</reference>
<evidence type="ECO:0000313" key="6">
    <source>
        <dbReference type="EMBL" id="CAJ0596457.1"/>
    </source>
</evidence>
<dbReference type="InterPro" id="IPR017937">
    <property type="entry name" value="Thioredoxin_CS"/>
</dbReference>
<dbReference type="EMBL" id="CATQJL010000143">
    <property type="protein sequence ID" value="CAJ0596457.1"/>
    <property type="molecule type" value="Genomic_DNA"/>
</dbReference>
<keyword evidence="2" id="KW-0249">Electron transport</keyword>
<evidence type="ECO:0000256" key="1">
    <source>
        <dbReference type="ARBA" id="ARBA00022448"/>
    </source>
</evidence>
<keyword evidence="4" id="KW-0676">Redox-active center</keyword>
<accession>A0AA36GQQ4</accession>
<evidence type="ECO:0000256" key="3">
    <source>
        <dbReference type="ARBA" id="ARBA00023157"/>
    </source>
</evidence>
<dbReference type="PRINTS" id="PR00421">
    <property type="entry name" value="THIOREDOXIN"/>
</dbReference>
<dbReference type="Pfam" id="PF00085">
    <property type="entry name" value="Thioredoxin"/>
    <property type="match status" value="1"/>
</dbReference>
<organism evidence="6 7">
    <name type="scientific">Cylicocyclus nassatus</name>
    <name type="common">Nematode worm</name>
    <dbReference type="NCBI Taxonomy" id="53992"/>
    <lineage>
        <taxon>Eukaryota</taxon>
        <taxon>Metazoa</taxon>
        <taxon>Ecdysozoa</taxon>
        <taxon>Nematoda</taxon>
        <taxon>Chromadorea</taxon>
        <taxon>Rhabditida</taxon>
        <taxon>Rhabditina</taxon>
        <taxon>Rhabditomorpha</taxon>
        <taxon>Strongyloidea</taxon>
        <taxon>Strongylidae</taxon>
        <taxon>Cylicocyclus</taxon>
    </lineage>
</organism>
<evidence type="ECO:0000256" key="2">
    <source>
        <dbReference type="ARBA" id="ARBA00022982"/>
    </source>
</evidence>
<keyword evidence="3" id="KW-1015">Disulfide bond</keyword>
<dbReference type="AlphaFoldDB" id="A0AA36GQQ4"/>
<name>A0AA36GQQ4_CYLNA</name>
<comment type="caution">
    <text evidence="6">The sequence shown here is derived from an EMBL/GenBank/DDBJ whole genome shotgun (WGS) entry which is preliminary data.</text>
</comment>
<dbReference type="PROSITE" id="PS51352">
    <property type="entry name" value="THIOREDOXIN_2"/>
    <property type="match status" value="1"/>
</dbReference>
<gene>
    <name evidence="6" type="ORF">CYNAS_LOCUS8440</name>
</gene>
<dbReference type="Proteomes" id="UP001176961">
    <property type="component" value="Unassembled WGS sequence"/>
</dbReference>
<dbReference type="GO" id="GO:0015035">
    <property type="term" value="F:protein-disulfide reductase activity"/>
    <property type="evidence" value="ECO:0007669"/>
    <property type="project" value="InterPro"/>
</dbReference>
<dbReference type="NCBIfam" id="TIGR01068">
    <property type="entry name" value="thioredoxin"/>
    <property type="match status" value="1"/>
</dbReference>
<dbReference type="Gene3D" id="3.40.30.10">
    <property type="entry name" value="Glutaredoxin"/>
    <property type="match status" value="1"/>
</dbReference>
<dbReference type="GO" id="GO:0045454">
    <property type="term" value="P:cell redox homeostasis"/>
    <property type="evidence" value="ECO:0007669"/>
    <property type="project" value="TreeGrafter"/>
</dbReference>
<protein>
    <recommendedName>
        <fullName evidence="5">Thioredoxin domain-containing protein</fullName>
    </recommendedName>
</protein>
<evidence type="ECO:0000313" key="7">
    <source>
        <dbReference type="Proteomes" id="UP001176961"/>
    </source>
</evidence>
<dbReference type="FunFam" id="3.40.30.10:FF:000001">
    <property type="entry name" value="Thioredoxin"/>
    <property type="match status" value="1"/>
</dbReference>
<keyword evidence="7" id="KW-1185">Reference proteome</keyword>
<dbReference type="InterPro" id="IPR005746">
    <property type="entry name" value="Thioredoxin"/>
</dbReference>
<dbReference type="SUPFAM" id="SSF52833">
    <property type="entry name" value="Thioredoxin-like"/>
    <property type="match status" value="1"/>
</dbReference>
<dbReference type="GO" id="GO:0005829">
    <property type="term" value="C:cytosol"/>
    <property type="evidence" value="ECO:0007669"/>
    <property type="project" value="TreeGrafter"/>
</dbReference>
<dbReference type="PANTHER" id="PTHR45663:SF11">
    <property type="entry name" value="GEO12009P1"/>
    <property type="match status" value="1"/>
</dbReference>
<sequence>MGSLNRLRDGRPSPSHTDLNGLARVAGVAHCQPHVKEDSEIRHIPGIEPITIRWVPAGACPCPAIGVVHVGDADFDSAVLNSKEPVLVDFWAEWCGPCKMIAPALDELADAYQGRAKIAKVNVDHNRALAAKYHVRSIPYLVVFKDGEKVGEQIGAVGKAQLAGLLDKALA</sequence>
<dbReference type="CDD" id="cd02947">
    <property type="entry name" value="TRX_family"/>
    <property type="match status" value="1"/>
</dbReference>
<proteinExistence type="predicted"/>
<dbReference type="InterPro" id="IPR013766">
    <property type="entry name" value="Thioredoxin_domain"/>
</dbReference>
<dbReference type="PANTHER" id="PTHR45663">
    <property type="entry name" value="GEO12009P1"/>
    <property type="match status" value="1"/>
</dbReference>
<evidence type="ECO:0000256" key="4">
    <source>
        <dbReference type="ARBA" id="ARBA00023284"/>
    </source>
</evidence>
<keyword evidence="1" id="KW-0813">Transport</keyword>
<dbReference type="InterPro" id="IPR036249">
    <property type="entry name" value="Thioredoxin-like_sf"/>
</dbReference>
<feature type="domain" description="Thioredoxin" evidence="5">
    <location>
        <begin position="56"/>
        <end position="171"/>
    </location>
</feature>
<evidence type="ECO:0000259" key="5">
    <source>
        <dbReference type="PROSITE" id="PS51352"/>
    </source>
</evidence>
<dbReference type="PROSITE" id="PS00194">
    <property type="entry name" value="THIOREDOXIN_1"/>
    <property type="match status" value="1"/>
</dbReference>